<accession>A0A6A4Q9Y1</accession>
<comment type="caution">
    <text evidence="2">The sequence shown here is derived from an EMBL/GenBank/DDBJ whole genome shotgun (WGS) entry which is preliminary data.</text>
</comment>
<gene>
    <name evidence="2" type="ORF">Lalb_Chr07g0186861</name>
</gene>
<proteinExistence type="predicted"/>
<evidence type="ECO:0000313" key="2">
    <source>
        <dbReference type="EMBL" id="KAE9610462.1"/>
    </source>
</evidence>
<dbReference type="Proteomes" id="UP000447434">
    <property type="component" value="Chromosome 7"/>
</dbReference>
<dbReference type="EMBL" id="WOCE01000007">
    <property type="protein sequence ID" value="KAE9610462.1"/>
    <property type="molecule type" value="Genomic_DNA"/>
</dbReference>
<feature type="transmembrane region" description="Helical" evidence="1">
    <location>
        <begin position="44"/>
        <end position="71"/>
    </location>
</feature>
<protein>
    <submittedName>
        <fullName evidence="2">Uncharacterized protein</fullName>
    </submittedName>
</protein>
<organism evidence="2 3">
    <name type="scientific">Lupinus albus</name>
    <name type="common">White lupine</name>
    <name type="synonym">Lupinus termis</name>
    <dbReference type="NCBI Taxonomy" id="3870"/>
    <lineage>
        <taxon>Eukaryota</taxon>
        <taxon>Viridiplantae</taxon>
        <taxon>Streptophyta</taxon>
        <taxon>Embryophyta</taxon>
        <taxon>Tracheophyta</taxon>
        <taxon>Spermatophyta</taxon>
        <taxon>Magnoliopsida</taxon>
        <taxon>eudicotyledons</taxon>
        <taxon>Gunneridae</taxon>
        <taxon>Pentapetalae</taxon>
        <taxon>rosids</taxon>
        <taxon>fabids</taxon>
        <taxon>Fabales</taxon>
        <taxon>Fabaceae</taxon>
        <taxon>Papilionoideae</taxon>
        <taxon>50 kb inversion clade</taxon>
        <taxon>genistoids sensu lato</taxon>
        <taxon>core genistoids</taxon>
        <taxon>Genisteae</taxon>
        <taxon>Lupinus</taxon>
    </lineage>
</organism>
<evidence type="ECO:0000256" key="1">
    <source>
        <dbReference type="SAM" id="Phobius"/>
    </source>
</evidence>
<evidence type="ECO:0000313" key="3">
    <source>
        <dbReference type="Proteomes" id="UP000447434"/>
    </source>
</evidence>
<keyword evidence="3" id="KW-1185">Reference proteome</keyword>
<keyword evidence="1" id="KW-0812">Transmembrane</keyword>
<sequence>MTSSFSSLFSPSSSFLIPLPIPSTATFSIHLFHFLVPIPISFHFFLNFFLTCILCFYSHTFRFLLHITFYLRTFLKKNGVRLLYYFFRGRFM</sequence>
<dbReference type="AlphaFoldDB" id="A0A6A4Q9Y1"/>
<keyword evidence="1" id="KW-1133">Transmembrane helix</keyword>
<keyword evidence="1" id="KW-0472">Membrane</keyword>
<name>A0A6A4Q9Y1_LUPAL</name>
<reference evidence="3" key="1">
    <citation type="journal article" date="2020" name="Nat. Commun.">
        <title>Genome sequence of the cluster root forming white lupin.</title>
        <authorList>
            <person name="Hufnagel B."/>
            <person name="Marques A."/>
            <person name="Soriano A."/>
            <person name="Marques L."/>
            <person name="Divol F."/>
            <person name="Doumas P."/>
            <person name="Sallet E."/>
            <person name="Mancinotti D."/>
            <person name="Carrere S."/>
            <person name="Marande W."/>
            <person name="Arribat S."/>
            <person name="Keller J."/>
            <person name="Huneau C."/>
            <person name="Blein T."/>
            <person name="Aime D."/>
            <person name="Laguerre M."/>
            <person name="Taylor J."/>
            <person name="Schubert V."/>
            <person name="Nelson M."/>
            <person name="Geu-Flores F."/>
            <person name="Crespi M."/>
            <person name="Gallardo-Guerrero K."/>
            <person name="Delaux P.-M."/>
            <person name="Salse J."/>
            <person name="Berges H."/>
            <person name="Guyot R."/>
            <person name="Gouzy J."/>
            <person name="Peret B."/>
        </authorList>
    </citation>
    <scope>NUCLEOTIDE SEQUENCE [LARGE SCALE GENOMIC DNA]</scope>
    <source>
        <strain evidence="3">cv. Amiga</strain>
    </source>
</reference>